<dbReference type="Pfam" id="PF00990">
    <property type="entry name" value="GGDEF"/>
    <property type="match status" value="1"/>
</dbReference>
<dbReference type="SUPFAM" id="SSF141868">
    <property type="entry name" value="EAL domain-like"/>
    <property type="match status" value="1"/>
</dbReference>
<keyword evidence="5" id="KW-1185">Reference proteome</keyword>
<dbReference type="PANTHER" id="PTHR33121">
    <property type="entry name" value="CYCLIC DI-GMP PHOSPHODIESTERASE PDEF"/>
    <property type="match status" value="1"/>
</dbReference>
<reference evidence="4" key="1">
    <citation type="submission" date="2020-08" db="EMBL/GenBank/DDBJ databases">
        <authorList>
            <person name="Liu C."/>
            <person name="Sun Q."/>
        </authorList>
    </citation>
    <scope>NUCLEOTIDE SEQUENCE</scope>
    <source>
        <strain evidence="4">NSJ-65</strain>
    </source>
</reference>
<dbReference type="NCBIfam" id="TIGR00254">
    <property type="entry name" value="GGDEF"/>
    <property type="match status" value="1"/>
</dbReference>
<sequence>MQPRTKSVKKIYFDVGLTVLIVVLFAAFFSFQVQKDSRERVLTTLSEISSQSVEVMQKEISRNKTLLVNLAVLLGQEETLDPPTLLQKLIPVDKENNFKRMGIVLPDHTSYSTDHKDVVLDDEGYARFASAMEGQTSVTNTVRDLVDGESVTVYSTPLTFADGSRCVLFGTYSTQYYKNLLSVSSFKGAGYSYIIRQNGDCISGSTNLLSQQFSNFYSATAAYSRQNEEKVQRLQEAVQNGEQGVMLFDREDGTQRYLYYQPLEVGDWYLLSVVPSEVIDKSINGTLVPTYLLLLGSVLLFCYLIWRIVAMYRGYRDRVEQLVMVDEVTGQGSFAKFRLDAAALFGGKDRTPYALVCLNVKKFQYINDLYGYDEGNAVLRTVAECIGENIAGGEYAARMQADLFVLLLHCRDVQLLQNRVTELLHKVQARADKRDGDLIYQVRLRAGVYPVQDRTLTLEGMIDRAKLAMDHSRQNASQPCGLYDGALRRQLVRQQELANHFDGALESGQLQLYFQPKYDLHAGSFHGAEALVRWHSPQNGWISPGAFIPVLEQNGGIIDLDRRVFAAVCRQMRRWLDAGLQPGPISVNASQLHLYRLDFVDRYLAVIDRYHLPHDLIQIELTETALFENRDILAQSLGRFRRHGVQILMDDFGSGFSSVGSVCTMPIDAVKIDKSMVDHLVDDEKTRLILKNSLALFRSLGLAVVVEGVEQKDQYDLLHTMQADYIQGYYCARPMPMGQYQACLQKAQGLPVTGQDEIAVV</sequence>
<dbReference type="Pfam" id="PF00563">
    <property type="entry name" value="EAL"/>
    <property type="match status" value="1"/>
</dbReference>
<feature type="transmembrane region" description="Helical" evidence="1">
    <location>
        <begin position="12"/>
        <end position="31"/>
    </location>
</feature>
<dbReference type="PROSITE" id="PS50887">
    <property type="entry name" value="GGDEF"/>
    <property type="match status" value="1"/>
</dbReference>
<evidence type="ECO:0000256" key="1">
    <source>
        <dbReference type="SAM" id="Phobius"/>
    </source>
</evidence>
<dbReference type="AlphaFoldDB" id="A0A8J6LV99"/>
<evidence type="ECO:0000313" key="4">
    <source>
        <dbReference type="EMBL" id="MBC3516210.1"/>
    </source>
</evidence>
<feature type="domain" description="EAL" evidence="2">
    <location>
        <begin position="494"/>
        <end position="748"/>
    </location>
</feature>
<dbReference type="SUPFAM" id="SSF55073">
    <property type="entry name" value="Nucleotide cyclase"/>
    <property type="match status" value="1"/>
</dbReference>
<dbReference type="InterPro" id="IPR043128">
    <property type="entry name" value="Rev_trsase/Diguanyl_cyclase"/>
</dbReference>
<dbReference type="InterPro" id="IPR000160">
    <property type="entry name" value="GGDEF_dom"/>
</dbReference>
<evidence type="ECO:0000313" key="5">
    <source>
        <dbReference type="Proteomes" id="UP000597668"/>
    </source>
</evidence>
<dbReference type="Proteomes" id="UP000597668">
    <property type="component" value="Unassembled WGS sequence"/>
</dbReference>
<dbReference type="InterPro" id="IPR001633">
    <property type="entry name" value="EAL_dom"/>
</dbReference>
<organism evidence="4 5">
    <name type="scientific">Neobittarella massiliensis</name>
    <name type="common">ex Bilen et al. 2018</name>
    <dbReference type="NCBI Taxonomy" id="2041842"/>
    <lineage>
        <taxon>Bacteria</taxon>
        <taxon>Bacillati</taxon>
        <taxon>Bacillota</taxon>
        <taxon>Clostridia</taxon>
        <taxon>Eubacteriales</taxon>
        <taxon>Oscillospiraceae</taxon>
        <taxon>Neobittarella (ex Bilen et al. 2018)</taxon>
    </lineage>
</organism>
<feature type="transmembrane region" description="Helical" evidence="1">
    <location>
        <begin position="291"/>
        <end position="309"/>
    </location>
</feature>
<dbReference type="InterPro" id="IPR029787">
    <property type="entry name" value="Nucleotide_cyclase"/>
</dbReference>
<evidence type="ECO:0000259" key="2">
    <source>
        <dbReference type="PROSITE" id="PS50883"/>
    </source>
</evidence>
<dbReference type="CDD" id="cd01948">
    <property type="entry name" value="EAL"/>
    <property type="match status" value="1"/>
</dbReference>
<dbReference type="InterPro" id="IPR050706">
    <property type="entry name" value="Cyclic-di-GMP_PDE-like"/>
</dbReference>
<keyword evidence="1" id="KW-1133">Transmembrane helix</keyword>
<feature type="domain" description="GGDEF" evidence="3">
    <location>
        <begin position="351"/>
        <end position="485"/>
    </location>
</feature>
<accession>A0A8J6LV99</accession>
<name>A0A8J6LV99_9FIRM</name>
<evidence type="ECO:0000259" key="3">
    <source>
        <dbReference type="PROSITE" id="PS50887"/>
    </source>
</evidence>
<dbReference type="Gene3D" id="3.30.70.270">
    <property type="match status" value="1"/>
</dbReference>
<dbReference type="PROSITE" id="PS50883">
    <property type="entry name" value="EAL"/>
    <property type="match status" value="1"/>
</dbReference>
<dbReference type="SMART" id="SM00267">
    <property type="entry name" value="GGDEF"/>
    <property type="match status" value="1"/>
</dbReference>
<protein>
    <submittedName>
        <fullName evidence="4">EAL domain-containing protein</fullName>
    </submittedName>
</protein>
<comment type="caution">
    <text evidence="4">The sequence shown here is derived from an EMBL/GenBank/DDBJ whole genome shotgun (WGS) entry which is preliminary data.</text>
</comment>
<dbReference type="Gene3D" id="3.20.20.450">
    <property type="entry name" value="EAL domain"/>
    <property type="match status" value="1"/>
</dbReference>
<proteinExistence type="predicted"/>
<dbReference type="SMART" id="SM00052">
    <property type="entry name" value="EAL"/>
    <property type="match status" value="1"/>
</dbReference>
<dbReference type="CDD" id="cd18773">
    <property type="entry name" value="PDC1_HK_sensor"/>
    <property type="match status" value="1"/>
</dbReference>
<dbReference type="InterPro" id="IPR035919">
    <property type="entry name" value="EAL_sf"/>
</dbReference>
<keyword evidence="1" id="KW-0472">Membrane</keyword>
<keyword evidence="1" id="KW-0812">Transmembrane</keyword>
<dbReference type="PANTHER" id="PTHR33121:SF70">
    <property type="entry name" value="SIGNALING PROTEIN YKOW"/>
    <property type="match status" value="1"/>
</dbReference>
<dbReference type="GO" id="GO:0071111">
    <property type="term" value="F:cyclic-guanylate-specific phosphodiesterase activity"/>
    <property type="evidence" value="ECO:0007669"/>
    <property type="project" value="InterPro"/>
</dbReference>
<gene>
    <name evidence="4" type="ORF">H8K20_07355</name>
</gene>
<dbReference type="Gene3D" id="3.30.450.20">
    <property type="entry name" value="PAS domain"/>
    <property type="match status" value="1"/>
</dbReference>
<dbReference type="EMBL" id="JACOGI010000001">
    <property type="protein sequence ID" value="MBC3516210.1"/>
    <property type="molecule type" value="Genomic_DNA"/>
</dbReference>
<dbReference type="RefSeq" id="WP_186487948.1">
    <property type="nucleotide sequence ID" value="NZ_JACOGI010000001.1"/>
</dbReference>